<dbReference type="InterPro" id="IPR003439">
    <property type="entry name" value="ABC_transporter-like_ATP-bd"/>
</dbReference>
<dbReference type="PROSITE" id="PS00211">
    <property type="entry name" value="ABC_TRANSPORTER_1"/>
    <property type="match status" value="1"/>
</dbReference>
<evidence type="ECO:0000256" key="7">
    <source>
        <dbReference type="PROSITE-ProRule" id="PRU00703"/>
    </source>
</evidence>
<reference evidence="12 13" key="1">
    <citation type="submission" date="2019-06" db="EMBL/GenBank/DDBJ databases">
        <title>Sequencing the genomes of 1000 actinobacteria strains.</title>
        <authorList>
            <person name="Klenk H.-P."/>
        </authorList>
    </citation>
    <scope>NUCLEOTIDE SEQUENCE [LARGE SCALE GENOMIC DNA]</scope>
    <source>
        <strain evidence="12 13">DSM 44819</strain>
    </source>
</reference>
<organism evidence="12 13">
    <name type="scientific">Salinispora arenicola</name>
    <dbReference type="NCBI Taxonomy" id="168697"/>
    <lineage>
        <taxon>Bacteria</taxon>
        <taxon>Bacillati</taxon>
        <taxon>Actinomycetota</taxon>
        <taxon>Actinomycetes</taxon>
        <taxon>Micromonosporales</taxon>
        <taxon>Micromonosporaceae</taxon>
        <taxon>Salinispora</taxon>
    </lineage>
</organism>
<keyword evidence="5 12" id="KW-0067">ATP-binding</keyword>
<reference evidence="11 14" key="2">
    <citation type="submission" date="2021-03" db="EMBL/GenBank/DDBJ databases">
        <title>Whole genome shotgun sequence of Salinispora arenicola NBRC 105043.</title>
        <authorList>
            <person name="Komaki H."/>
            <person name="Tamura T."/>
        </authorList>
    </citation>
    <scope>NUCLEOTIDE SEQUENCE [LARGE SCALE GENOMIC DNA]</scope>
    <source>
        <strain evidence="11 14">NBRC 105043</strain>
    </source>
</reference>
<keyword evidence="14" id="KW-1185">Reference proteome</keyword>
<evidence type="ECO:0000313" key="11">
    <source>
        <dbReference type="EMBL" id="GIM86533.1"/>
    </source>
</evidence>
<evidence type="ECO:0000313" key="12">
    <source>
        <dbReference type="EMBL" id="TQL39486.1"/>
    </source>
</evidence>
<dbReference type="InterPro" id="IPR027417">
    <property type="entry name" value="P-loop_NTPase"/>
</dbReference>
<dbReference type="SMART" id="SM00382">
    <property type="entry name" value="AAA"/>
    <property type="match status" value="1"/>
</dbReference>
<dbReference type="PANTHER" id="PTHR43117:SF4">
    <property type="entry name" value="OSMOPROTECTANT IMPORT ATP-BINDING PROTEIN OSMV"/>
    <property type="match status" value="1"/>
</dbReference>
<evidence type="ECO:0000256" key="8">
    <source>
        <dbReference type="SAM" id="MobiDB-lite"/>
    </source>
</evidence>
<dbReference type="AlphaFoldDB" id="A0A542XUH8"/>
<accession>A0A542XUH8</accession>
<dbReference type="GO" id="GO:0016887">
    <property type="term" value="F:ATP hydrolysis activity"/>
    <property type="evidence" value="ECO:0007669"/>
    <property type="project" value="InterPro"/>
</dbReference>
<evidence type="ECO:0000259" key="9">
    <source>
        <dbReference type="PROSITE" id="PS50893"/>
    </source>
</evidence>
<dbReference type="PANTHER" id="PTHR43117">
    <property type="entry name" value="OSMOPROTECTANT IMPORT ATP-BINDING PROTEIN OSMV"/>
    <property type="match status" value="1"/>
</dbReference>
<dbReference type="GO" id="GO:0005524">
    <property type="term" value="F:ATP binding"/>
    <property type="evidence" value="ECO:0007669"/>
    <property type="project" value="UniProtKB-KW"/>
</dbReference>
<evidence type="ECO:0000259" key="10">
    <source>
        <dbReference type="PROSITE" id="PS51371"/>
    </source>
</evidence>
<dbReference type="NCBIfam" id="TIGR01186">
    <property type="entry name" value="proV"/>
    <property type="match status" value="1"/>
</dbReference>
<dbReference type="SUPFAM" id="SSF54631">
    <property type="entry name" value="CBS-domain pair"/>
    <property type="match status" value="1"/>
</dbReference>
<name>A0A542XUH8_SALAC</name>
<dbReference type="CDD" id="cd02205">
    <property type="entry name" value="CBS_pair_SF"/>
    <property type="match status" value="1"/>
</dbReference>
<protein>
    <recommendedName>
        <fullName evidence="6">ABC-type quaternary amine transporter</fullName>
        <ecNumber evidence="6">7.6.2.9</ecNumber>
    </recommendedName>
</protein>
<comment type="similarity">
    <text evidence="1">Belongs to the ABC transporter superfamily.</text>
</comment>
<evidence type="ECO:0000313" key="14">
    <source>
        <dbReference type="Proteomes" id="UP000677457"/>
    </source>
</evidence>
<dbReference type="GO" id="GO:0031460">
    <property type="term" value="P:glycine betaine transport"/>
    <property type="evidence" value="ECO:0007669"/>
    <property type="project" value="InterPro"/>
</dbReference>
<evidence type="ECO:0000256" key="3">
    <source>
        <dbReference type="ARBA" id="ARBA00022737"/>
    </source>
</evidence>
<dbReference type="EC" id="7.6.2.9" evidence="6"/>
<evidence type="ECO:0000256" key="1">
    <source>
        <dbReference type="ARBA" id="ARBA00005417"/>
    </source>
</evidence>
<feature type="domain" description="CBS" evidence="10">
    <location>
        <begin position="318"/>
        <end position="376"/>
    </location>
</feature>
<dbReference type="InterPro" id="IPR000644">
    <property type="entry name" value="CBS_dom"/>
</dbReference>
<dbReference type="PROSITE" id="PS51371">
    <property type="entry name" value="CBS"/>
    <property type="match status" value="1"/>
</dbReference>
<dbReference type="InterPro" id="IPR046342">
    <property type="entry name" value="CBS_dom_sf"/>
</dbReference>
<evidence type="ECO:0000256" key="2">
    <source>
        <dbReference type="ARBA" id="ARBA00022448"/>
    </source>
</evidence>
<dbReference type="Pfam" id="PF00571">
    <property type="entry name" value="CBS"/>
    <property type="match status" value="1"/>
</dbReference>
<dbReference type="Pfam" id="PF00005">
    <property type="entry name" value="ABC_tran"/>
    <property type="match status" value="1"/>
</dbReference>
<keyword evidence="7" id="KW-0129">CBS domain</keyword>
<evidence type="ECO:0000256" key="6">
    <source>
        <dbReference type="ARBA" id="ARBA00066388"/>
    </source>
</evidence>
<comment type="caution">
    <text evidence="12">The sequence shown here is derived from an EMBL/GenBank/DDBJ whole genome shotgun (WGS) entry which is preliminary data.</text>
</comment>
<evidence type="ECO:0000256" key="4">
    <source>
        <dbReference type="ARBA" id="ARBA00022741"/>
    </source>
</evidence>
<dbReference type="Proteomes" id="UP000677457">
    <property type="component" value="Unassembled WGS sequence"/>
</dbReference>
<dbReference type="Proteomes" id="UP000315983">
    <property type="component" value="Unassembled WGS sequence"/>
</dbReference>
<feature type="domain" description="ABC transporter" evidence="9">
    <location>
        <begin position="7"/>
        <end position="243"/>
    </location>
</feature>
<dbReference type="GO" id="GO:0016020">
    <property type="term" value="C:membrane"/>
    <property type="evidence" value="ECO:0007669"/>
    <property type="project" value="InterPro"/>
</dbReference>
<dbReference type="PROSITE" id="PS50893">
    <property type="entry name" value="ABC_TRANSPORTER_2"/>
    <property type="match status" value="1"/>
</dbReference>
<keyword evidence="2" id="KW-0813">Transport</keyword>
<dbReference type="InterPro" id="IPR005892">
    <property type="entry name" value="Gly-betaine_transp_ATP-bd"/>
</dbReference>
<dbReference type="SUPFAM" id="SSF52540">
    <property type="entry name" value="P-loop containing nucleoside triphosphate hydrolases"/>
    <property type="match status" value="1"/>
</dbReference>
<proteinExistence type="inferred from homology"/>
<dbReference type="InterPro" id="IPR017871">
    <property type="entry name" value="ABC_transporter-like_CS"/>
</dbReference>
<gene>
    <name evidence="12" type="ORF">FB564_4741</name>
    <name evidence="11" type="ORF">Sar04_32690</name>
</gene>
<sequence length="398" mass="43644">MSRDVMIDLQQVSKFYRGQKAPVVENMSMTIHRGEIVVLVGPSGCGKTTTMKMINRLIEPSSGRILIDGTDVTALDGNDLRRQIGYVIQQVGLFPHMSVATNVGLVPKMLGWDRKRIEARVDELLHLVGLEPATYRNRLPRQLSGGQQQRVGVARALAADPPVMLMDEPFGATDPMTRDRLQNEFLRLQDQLRKTIVFVTHDFDEAIKMGTRIAVLGERSRIRQFDTPEVLLAHPADSTVAQFIGGGAQLKQLDLRRVDAIQWDDVPLIRVDKAATGTRRHPDGADGSAALTVDDDNRPLGWISAHDRAIRQGAPEGASQAVTTVEPQATLRDALDAMLASRHGTAVVVDEQGRYAGAVTLDGLMRVIHPTREQDRLDSAVPGQTTGGARSALTPEKR</sequence>
<evidence type="ECO:0000313" key="13">
    <source>
        <dbReference type="Proteomes" id="UP000315983"/>
    </source>
</evidence>
<dbReference type="Gene3D" id="3.10.580.10">
    <property type="entry name" value="CBS-domain"/>
    <property type="match status" value="1"/>
</dbReference>
<keyword evidence="3" id="KW-0677">Repeat</keyword>
<keyword evidence="4" id="KW-0547">Nucleotide-binding</keyword>
<feature type="region of interest" description="Disordered" evidence="8">
    <location>
        <begin position="372"/>
        <end position="398"/>
    </location>
</feature>
<dbReference type="EMBL" id="VFOL01000001">
    <property type="protein sequence ID" value="TQL39486.1"/>
    <property type="molecule type" value="Genomic_DNA"/>
</dbReference>
<dbReference type="Gene3D" id="3.40.50.300">
    <property type="entry name" value="P-loop containing nucleotide triphosphate hydrolases"/>
    <property type="match status" value="1"/>
</dbReference>
<dbReference type="EMBL" id="BOQM01000025">
    <property type="protein sequence ID" value="GIM86533.1"/>
    <property type="molecule type" value="Genomic_DNA"/>
</dbReference>
<dbReference type="InterPro" id="IPR003593">
    <property type="entry name" value="AAA+_ATPase"/>
</dbReference>
<dbReference type="GeneID" id="93773866"/>
<evidence type="ECO:0000256" key="5">
    <source>
        <dbReference type="ARBA" id="ARBA00022840"/>
    </source>
</evidence>
<dbReference type="FunFam" id="3.40.50.300:FF:000425">
    <property type="entry name" value="Probable ABC transporter, ATP-binding subunit"/>
    <property type="match status" value="1"/>
</dbReference>
<dbReference type="GO" id="GO:0015418">
    <property type="term" value="F:ABC-type quaternary ammonium compound transporting activity"/>
    <property type="evidence" value="ECO:0007669"/>
    <property type="project" value="UniProtKB-EC"/>
</dbReference>
<dbReference type="RefSeq" id="WP_016811728.1">
    <property type="nucleotide sequence ID" value="NZ_BOQM01000025.1"/>
</dbReference>